<accession>H0UKV0</accession>
<evidence type="ECO:0000256" key="1">
    <source>
        <dbReference type="SAM" id="Phobius"/>
    </source>
</evidence>
<keyword evidence="1" id="KW-0812">Transmembrane</keyword>
<dbReference type="Pfam" id="PF14387">
    <property type="entry name" value="DUF4418"/>
    <property type="match status" value="1"/>
</dbReference>
<evidence type="ECO:0000313" key="3">
    <source>
        <dbReference type="Proteomes" id="UP000003806"/>
    </source>
</evidence>
<sequence length="138" mass="14616">MHKKLSLLLLVLGVILALASFVLFPICSKLMANGGHMKCWYSGIFVTVMGGVVVLSSLISLTGRLLPLWYIVSGAAALLCWLVPRGIVKVAGDGWACGLCGNPEMACHATAVKVDWIAGAIVLFCVIGLLTSFVRGNR</sequence>
<name>H0UKV0_9BACT</name>
<dbReference type="AlphaFoldDB" id="H0UKV0"/>
<evidence type="ECO:0000313" key="2">
    <source>
        <dbReference type="EMBL" id="EHM13309.1"/>
    </source>
</evidence>
<feature type="transmembrane region" description="Helical" evidence="1">
    <location>
        <begin position="116"/>
        <end position="134"/>
    </location>
</feature>
<keyword evidence="1" id="KW-0472">Membrane</keyword>
<dbReference type="RefSeq" id="WP_008522974.1">
    <property type="nucleotide sequence ID" value="NZ_CM001376.1"/>
</dbReference>
<protein>
    <recommendedName>
        <fullName evidence="4">Integral membrane protein</fullName>
    </recommendedName>
</protein>
<keyword evidence="1" id="KW-1133">Transmembrane helix</keyword>
<dbReference type="HOGENOM" id="CLU_145998_0_0_0"/>
<keyword evidence="3" id="KW-1185">Reference proteome</keyword>
<evidence type="ECO:0008006" key="4">
    <source>
        <dbReference type="Google" id="ProtNLM"/>
    </source>
</evidence>
<reference evidence="2 3" key="1">
    <citation type="submission" date="2011-11" db="EMBL/GenBank/DDBJ databases">
        <title>The Noncontiguous Finished genome of Jonquetella anthropi DSM 22815.</title>
        <authorList>
            <consortium name="US DOE Joint Genome Institute (JGI-PGF)"/>
            <person name="Lucas S."/>
            <person name="Copeland A."/>
            <person name="Lapidus A."/>
            <person name="Glavina del Rio T."/>
            <person name="Dalin E."/>
            <person name="Tice H."/>
            <person name="Bruce D."/>
            <person name="Goodwin L."/>
            <person name="Pitluck S."/>
            <person name="Peters L."/>
            <person name="Mikhailova N."/>
            <person name="Held B."/>
            <person name="Kyrpides N."/>
            <person name="Mavromatis K."/>
            <person name="Ivanova N."/>
            <person name="Markowitz V."/>
            <person name="Cheng J.-F."/>
            <person name="Hugenholtz P."/>
            <person name="Woyke T."/>
            <person name="Wu D."/>
            <person name="Gronow S."/>
            <person name="Wellnitz S."/>
            <person name="Brambilla E."/>
            <person name="Klenk H.-P."/>
            <person name="Eisen J.A."/>
        </authorList>
    </citation>
    <scope>NUCLEOTIDE SEQUENCE [LARGE SCALE GENOMIC DNA]</scope>
    <source>
        <strain evidence="2 3">DSM 22815</strain>
    </source>
</reference>
<dbReference type="STRING" id="885272.JonanDRAFT_0936"/>
<dbReference type="Proteomes" id="UP000003806">
    <property type="component" value="Chromosome"/>
</dbReference>
<feature type="transmembrane region" description="Helical" evidence="1">
    <location>
        <begin position="68"/>
        <end position="84"/>
    </location>
</feature>
<dbReference type="EMBL" id="CM001376">
    <property type="protein sequence ID" value="EHM13309.1"/>
    <property type="molecule type" value="Genomic_DNA"/>
</dbReference>
<organism evidence="2 3">
    <name type="scientific">Jonquetella anthropi DSM 22815</name>
    <dbReference type="NCBI Taxonomy" id="885272"/>
    <lineage>
        <taxon>Bacteria</taxon>
        <taxon>Thermotogati</taxon>
        <taxon>Synergistota</taxon>
        <taxon>Synergistia</taxon>
        <taxon>Synergistales</taxon>
        <taxon>Dethiosulfovibrionaceae</taxon>
        <taxon>Jonquetella</taxon>
    </lineage>
</organism>
<dbReference type="eggNOG" id="ENOG50338FI">
    <property type="taxonomic scope" value="Bacteria"/>
</dbReference>
<feature type="transmembrane region" description="Helical" evidence="1">
    <location>
        <begin position="41"/>
        <end position="61"/>
    </location>
</feature>
<gene>
    <name evidence="2" type="ORF">JonanDRAFT_0936</name>
</gene>
<dbReference type="InterPro" id="IPR025531">
    <property type="entry name" value="DUF4418"/>
</dbReference>
<proteinExistence type="predicted"/>